<dbReference type="EMBL" id="FUXL01000012">
    <property type="protein sequence ID" value="SKA29434.1"/>
    <property type="molecule type" value="Genomic_DNA"/>
</dbReference>
<keyword evidence="3" id="KW-1185">Reference proteome</keyword>
<name>A0A1T4SMA8_9HYPH</name>
<evidence type="ECO:0000256" key="1">
    <source>
        <dbReference type="SAM" id="MobiDB-lite"/>
    </source>
</evidence>
<gene>
    <name evidence="2" type="ORF">SAMN05428963_11221</name>
</gene>
<dbReference type="STRING" id="1365950.SAMN05428963_11221"/>
<organism evidence="2 3">
    <name type="scientific">Consotaella salsifontis</name>
    <dbReference type="NCBI Taxonomy" id="1365950"/>
    <lineage>
        <taxon>Bacteria</taxon>
        <taxon>Pseudomonadati</taxon>
        <taxon>Pseudomonadota</taxon>
        <taxon>Alphaproteobacteria</taxon>
        <taxon>Hyphomicrobiales</taxon>
        <taxon>Aurantimonadaceae</taxon>
        <taxon>Consotaella</taxon>
    </lineage>
</organism>
<dbReference type="AlphaFoldDB" id="A0A1T4SMA8"/>
<feature type="region of interest" description="Disordered" evidence="1">
    <location>
        <begin position="1"/>
        <end position="31"/>
    </location>
</feature>
<evidence type="ECO:0000313" key="3">
    <source>
        <dbReference type="Proteomes" id="UP000190135"/>
    </source>
</evidence>
<dbReference type="Proteomes" id="UP000190135">
    <property type="component" value="Unassembled WGS sequence"/>
</dbReference>
<proteinExistence type="predicted"/>
<evidence type="ECO:0000313" key="2">
    <source>
        <dbReference type="EMBL" id="SKA29434.1"/>
    </source>
</evidence>
<reference evidence="2 3" key="1">
    <citation type="submission" date="2017-02" db="EMBL/GenBank/DDBJ databases">
        <authorList>
            <person name="Peterson S.W."/>
        </authorList>
    </citation>
    <scope>NUCLEOTIDE SEQUENCE [LARGE SCALE GENOMIC DNA]</scope>
    <source>
        <strain evidence="2 3">USBA 369</strain>
    </source>
</reference>
<protein>
    <submittedName>
        <fullName evidence="2">Uncharacterized protein</fullName>
    </submittedName>
</protein>
<accession>A0A1T4SMA8</accession>
<sequence>MGAARGTGRGCAEPGHVVAQTSEVGGGNGMS</sequence>